<reference evidence="3" key="1">
    <citation type="journal article" date="2019" name="Int. J. Syst. Evol. Microbiol.">
        <title>The Global Catalogue of Microorganisms (GCM) 10K type strain sequencing project: providing services to taxonomists for standard genome sequencing and annotation.</title>
        <authorList>
            <consortium name="The Broad Institute Genomics Platform"/>
            <consortium name="The Broad Institute Genome Sequencing Center for Infectious Disease"/>
            <person name="Wu L."/>
            <person name="Ma J."/>
        </authorList>
    </citation>
    <scope>NUCLEOTIDE SEQUENCE [LARGE SCALE GENOMIC DNA]</scope>
    <source>
        <strain evidence="3">CGMCC 1.15297</strain>
    </source>
</reference>
<proteinExistence type="predicted"/>
<accession>A0ABQ1F223</accession>
<dbReference type="Proteomes" id="UP000603317">
    <property type="component" value="Unassembled WGS sequence"/>
</dbReference>
<evidence type="ECO:0000313" key="3">
    <source>
        <dbReference type="Proteomes" id="UP000603317"/>
    </source>
</evidence>
<gene>
    <name evidence="2" type="ORF">GCM10010923_01960</name>
</gene>
<feature type="signal peptide" evidence="1">
    <location>
        <begin position="1"/>
        <end position="22"/>
    </location>
</feature>
<dbReference type="EMBL" id="BMID01000001">
    <property type="protein sequence ID" value="GFZ97528.1"/>
    <property type="molecule type" value="Genomic_DNA"/>
</dbReference>
<name>A0ABQ1F223_9SPHN</name>
<keyword evidence="1" id="KW-0732">Signal</keyword>
<evidence type="ECO:0000256" key="1">
    <source>
        <dbReference type="SAM" id="SignalP"/>
    </source>
</evidence>
<protein>
    <submittedName>
        <fullName evidence="2">Uncharacterized protein</fullName>
    </submittedName>
</protein>
<sequence>MKKSLLGAVAAASLVLPQIAVAADGPSRYLRCDGQPNNVTGMEDFARFLGAITLLGLFAPAKESPNPSAREFGEAGVAVCTDLLDSADREDNQLRRIPLFLARAAHRIEIADYDGAIEDVGLARAQAAEAQLVGNPYFERSMGLHFDRLESVALLRRGQPEEAQRVALRGTVDRPFSIMPLVAVDTFSEYLPEMSEEEEQYRLRLARVWPGGLNAYASRLEEVGRYADAAKARDDWRAVIEAMQPTKRSAQMYAHSAVSHALAGNFETAQALADEADQILRINRNNGDTEGQTETVEVLDLFEVLRLASTGEEAKARRSFASRSRWLSPSFGAVMAANALLREGAESDDMFGALELTPEAMWEQRRDDTRAADLARDKDNASLFSGISGYAETRKFNRASGDVWRQKKSKMMSEKPSGKSGLYTIYSDDDVLVRPDAILLHAAIEAKKQKQPGFQFMLIPSGPVGFVRFGKPGDEGIPESLFVDADRVIAELGQIIPDPDSKKRRRR</sequence>
<comment type="caution">
    <text evidence="2">The sequence shown here is derived from an EMBL/GenBank/DDBJ whole genome shotgun (WGS) entry which is preliminary data.</text>
</comment>
<evidence type="ECO:0000313" key="2">
    <source>
        <dbReference type="EMBL" id="GFZ97528.1"/>
    </source>
</evidence>
<organism evidence="2 3">
    <name type="scientific">Blastomonas marina</name>
    <dbReference type="NCBI Taxonomy" id="1867408"/>
    <lineage>
        <taxon>Bacteria</taxon>
        <taxon>Pseudomonadati</taxon>
        <taxon>Pseudomonadota</taxon>
        <taxon>Alphaproteobacteria</taxon>
        <taxon>Sphingomonadales</taxon>
        <taxon>Sphingomonadaceae</taxon>
        <taxon>Blastomonas</taxon>
    </lineage>
</organism>
<keyword evidence="3" id="KW-1185">Reference proteome</keyword>
<dbReference type="RefSeq" id="WP_188640929.1">
    <property type="nucleotide sequence ID" value="NZ_BMID01000001.1"/>
</dbReference>
<feature type="chain" id="PRO_5046887916" evidence="1">
    <location>
        <begin position="23"/>
        <end position="507"/>
    </location>
</feature>